<dbReference type="Proteomes" id="UP001419268">
    <property type="component" value="Unassembled WGS sequence"/>
</dbReference>
<protein>
    <submittedName>
        <fullName evidence="2">Uncharacterized protein</fullName>
    </submittedName>
</protein>
<dbReference type="EMBL" id="JBBNAG010000006">
    <property type="protein sequence ID" value="KAK9125374.1"/>
    <property type="molecule type" value="Genomic_DNA"/>
</dbReference>
<feature type="region of interest" description="Disordered" evidence="1">
    <location>
        <begin position="1"/>
        <end position="26"/>
    </location>
</feature>
<name>A0AAP0J0U9_9MAGN</name>
<sequence>MQSDLVFGGDSGGCAVSKGGSDGSGVQRWQRRIWYATAATTDLVCSDGTDGVVVQRWKRVCLLAMSGGSGCAWRGAKRSTTTRAERVRERWRGENSVRAAR</sequence>
<reference evidence="2 3" key="1">
    <citation type="submission" date="2024-01" db="EMBL/GenBank/DDBJ databases">
        <title>Genome assemblies of Stephania.</title>
        <authorList>
            <person name="Yang L."/>
        </authorList>
    </citation>
    <scope>NUCLEOTIDE SEQUENCE [LARGE SCALE GENOMIC DNA]</scope>
    <source>
        <strain evidence="2">JXDWG</strain>
        <tissue evidence="2">Leaf</tissue>
    </source>
</reference>
<organism evidence="2 3">
    <name type="scientific">Stephania cephalantha</name>
    <dbReference type="NCBI Taxonomy" id="152367"/>
    <lineage>
        <taxon>Eukaryota</taxon>
        <taxon>Viridiplantae</taxon>
        <taxon>Streptophyta</taxon>
        <taxon>Embryophyta</taxon>
        <taxon>Tracheophyta</taxon>
        <taxon>Spermatophyta</taxon>
        <taxon>Magnoliopsida</taxon>
        <taxon>Ranunculales</taxon>
        <taxon>Menispermaceae</taxon>
        <taxon>Menispermoideae</taxon>
        <taxon>Cissampelideae</taxon>
        <taxon>Stephania</taxon>
    </lineage>
</organism>
<evidence type="ECO:0000313" key="2">
    <source>
        <dbReference type="EMBL" id="KAK9125374.1"/>
    </source>
</evidence>
<accession>A0AAP0J0U9</accession>
<keyword evidence="3" id="KW-1185">Reference proteome</keyword>
<feature type="compositionally biased region" description="Basic and acidic residues" evidence="1">
    <location>
        <begin position="83"/>
        <end position="95"/>
    </location>
</feature>
<evidence type="ECO:0000313" key="3">
    <source>
        <dbReference type="Proteomes" id="UP001419268"/>
    </source>
</evidence>
<dbReference type="AlphaFoldDB" id="A0AAP0J0U9"/>
<proteinExistence type="predicted"/>
<feature type="region of interest" description="Disordered" evidence="1">
    <location>
        <begin position="82"/>
        <end position="101"/>
    </location>
</feature>
<evidence type="ECO:0000256" key="1">
    <source>
        <dbReference type="SAM" id="MobiDB-lite"/>
    </source>
</evidence>
<gene>
    <name evidence="2" type="ORF">Scep_014220</name>
</gene>
<comment type="caution">
    <text evidence="2">The sequence shown here is derived from an EMBL/GenBank/DDBJ whole genome shotgun (WGS) entry which is preliminary data.</text>
</comment>